<organism evidence="2">
    <name type="scientific">Eucalyptus grandis</name>
    <name type="common">Flooded gum</name>
    <dbReference type="NCBI Taxonomy" id="71139"/>
    <lineage>
        <taxon>Eukaryota</taxon>
        <taxon>Viridiplantae</taxon>
        <taxon>Streptophyta</taxon>
        <taxon>Embryophyta</taxon>
        <taxon>Tracheophyta</taxon>
        <taxon>Spermatophyta</taxon>
        <taxon>Magnoliopsida</taxon>
        <taxon>eudicotyledons</taxon>
        <taxon>Gunneridae</taxon>
        <taxon>Pentapetalae</taxon>
        <taxon>rosids</taxon>
        <taxon>malvids</taxon>
        <taxon>Myrtales</taxon>
        <taxon>Myrtaceae</taxon>
        <taxon>Myrtoideae</taxon>
        <taxon>Eucalypteae</taxon>
        <taxon>Eucalyptus</taxon>
    </lineage>
</organism>
<dbReference type="Gramene" id="KCW59740">
    <property type="protein sequence ID" value="KCW59740"/>
    <property type="gene ID" value="EUGRSUZ_H02491"/>
</dbReference>
<reference evidence="2" key="1">
    <citation type="submission" date="2013-07" db="EMBL/GenBank/DDBJ databases">
        <title>The genome of Eucalyptus grandis.</title>
        <authorList>
            <person name="Schmutz J."/>
            <person name="Hayes R."/>
            <person name="Myburg A."/>
            <person name="Tuskan G."/>
            <person name="Grattapaglia D."/>
            <person name="Rokhsar D.S."/>
        </authorList>
    </citation>
    <scope>NUCLEOTIDE SEQUENCE</scope>
    <source>
        <tissue evidence="2">Leaf extractions</tissue>
    </source>
</reference>
<dbReference type="AlphaFoldDB" id="A0A059B242"/>
<name>A0A059B242_EUCGR</name>
<evidence type="ECO:0000256" key="1">
    <source>
        <dbReference type="SAM" id="MobiDB-lite"/>
    </source>
</evidence>
<dbReference type="EMBL" id="KK198760">
    <property type="protein sequence ID" value="KCW59740.1"/>
    <property type="molecule type" value="Genomic_DNA"/>
</dbReference>
<protein>
    <submittedName>
        <fullName evidence="2">Uncharacterized protein</fullName>
    </submittedName>
</protein>
<sequence length="106" mass="12291">MSYSSNPYHYGHHHHTEDVRDYQGRYPDHARHRHSDAHHPHTYDGLYGVADQTEPHRNHAAEVLVCDYGPASTVKGNVGSELVDEKINEEAERFIRMGHKKFDMSR</sequence>
<dbReference type="InParanoid" id="A0A059B242"/>
<evidence type="ECO:0000313" key="2">
    <source>
        <dbReference type="EMBL" id="KCW59740.1"/>
    </source>
</evidence>
<accession>A0A059B242</accession>
<feature type="region of interest" description="Disordered" evidence="1">
    <location>
        <begin position="1"/>
        <end position="49"/>
    </location>
</feature>
<proteinExistence type="predicted"/>
<gene>
    <name evidence="2" type="ORF">EUGRSUZ_H02491</name>
</gene>
<feature type="compositionally biased region" description="Basic and acidic residues" evidence="1">
    <location>
        <begin position="15"/>
        <end position="29"/>
    </location>
</feature>